<dbReference type="RefSeq" id="WP_174361078.1">
    <property type="nucleotide sequence ID" value="NZ_CP056333.1"/>
</dbReference>
<dbReference type="GO" id="GO:0034194">
    <property type="term" value="P:D-galactonate catabolic process"/>
    <property type="evidence" value="ECO:0007669"/>
    <property type="project" value="InterPro"/>
</dbReference>
<gene>
    <name evidence="1" type="ORF">HV077_14120</name>
    <name evidence="2" type="ORF">HV164_11790</name>
</gene>
<sequence>MAGAWIAIDWGTSNFRAWLINDKDVLDKRSANCGLLHVGQGQFDATLKTLLGDWLTHAAPVIVMAGMVGSQQGWHDVDYCPIPAGVDSLISRSKYFITSWGSEAWIIPGLRQSSSGEIPDVMRGEEVQLLGLALLAGLDDFQAILPGTHSKHARVRQRQVTDFSTYMTGELYHLLLAHSLLGRALPEAVEDESAFLRGVNVARRDQPLSQLLFSARTLRLSGELPASSVGDYLSGLLMGAEFTTDYSGQIWLVGSAALTRRYQLAATACGVQTRCIDGDRCFIAGMQSLQHQLTEKRNGQF</sequence>
<dbReference type="EMBL" id="JABXRI010000001">
    <property type="protein sequence ID" value="MBA8063513.1"/>
    <property type="molecule type" value="Genomic_DNA"/>
</dbReference>
<keyword evidence="1" id="KW-0808">Transferase</keyword>
<accession>A0A7W3H9J8</accession>
<dbReference type="EMBL" id="CP056597">
    <property type="protein sequence ID" value="QLY37164.1"/>
    <property type="molecule type" value="Genomic_DNA"/>
</dbReference>
<dbReference type="CDD" id="cd24012">
    <property type="entry name" value="ASKHA_NBD_KDGal-kinase"/>
    <property type="match status" value="1"/>
</dbReference>
<dbReference type="InterPro" id="IPR042257">
    <property type="entry name" value="DGOK_C"/>
</dbReference>
<organism evidence="1 4">
    <name type="scientific">Citrobacter freundii</name>
    <dbReference type="NCBI Taxonomy" id="546"/>
    <lineage>
        <taxon>Bacteria</taxon>
        <taxon>Pseudomonadati</taxon>
        <taxon>Pseudomonadota</taxon>
        <taxon>Gammaproteobacteria</taxon>
        <taxon>Enterobacterales</taxon>
        <taxon>Enterobacteriaceae</taxon>
        <taxon>Citrobacter</taxon>
        <taxon>Citrobacter freundii complex</taxon>
    </lineage>
</organism>
<keyword evidence="1" id="KW-0418">Kinase</keyword>
<dbReference type="AlphaFoldDB" id="A0A7W3H9J8"/>
<dbReference type="Gene3D" id="3.30.420.300">
    <property type="entry name" value="2-keto-3-deoxy-galactonokinase, substrate binding domain"/>
    <property type="match status" value="1"/>
</dbReference>
<evidence type="ECO:0000313" key="1">
    <source>
        <dbReference type="EMBL" id="MBA8063513.1"/>
    </source>
</evidence>
<reference evidence="3 4" key="1">
    <citation type="submission" date="2020-06" db="EMBL/GenBank/DDBJ databases">
        <title>REHAB project genomes.</title>
        <authorList>
            <person name="Shaw L.P."/>
        </authorList>
    </citation>
    <scope>NUCLEOTIDE SEQUENCE [LARGE SCALE GENOMIC DNA]</scope>
    <source>
        <strain evidence="1 4">RHBSTW-00116</strain>
        <strain evidence="3">RHBSTW-00334</strain>
    </source>
</reference>
<reference evidence="2" key="2">
    <citation type="journal article" date="2021" name="Microb. Genom.">
        <title>A genomic epidemiological study shows that prevalence of antimicrobial resistance in Enterobacterales is associated with the livestock host, as well as antimicrobial usage.</title>
        <authorList>
            <person name="AbuOun M."/>
            <person name="Jones H."/>
            <person name="Stubberfield E."/>
            <person name="Gilson D."/>
            <person name="Shaw L.P."/>
            <person name="Hubbard A.T.M."/>
            <person name="Chau K.K."/>
            <person name="Sebra R."/>
            <person name="Peto T.E.A."/>
            <person name="Crook D.W."/>
            <person name="Read D.S."/>
            <person name="Gweon H.S."/>
            <person name="Walker A.S."/>
            <person name="Stoesser N."/>
            <person name="Smith R.P."/>
            <person name="Anjum M.F."/>
            <person name="On Behalf Of The Rehab Consortium."/>
        </authorList>
    </citation>
    <scope>NUCLEOTIDE SEQUENCE</scope>
    <source>
        <strain evidence="2">RHBSTW-00334</strain>
    </source>
</reference>
<dbReference type="Proteomes" id="UP000591803">
    <property type="component" value="Unassembled WGS sequence"/>
</dbReference>
<dbReference type="GO" id="GO:0008671">
    <property type="term" value="F:2-dehydro-3-deoxygalactonokinase activity"/>
    <property type="evidence" value="ECO:0007669"/>
    <property type="project" value="InterPro"/>
</dbReference>
<dbReference type="Proteomes" id="UP000512043">
    <property type="component" value="Chromosome"/>
</dbReference>
<dbReference type="InterPro" id="IPR007729">
    <property type="entry name" value="DGOK"/>
</dbReference>
<evidence type="ECO:0000313" key="2">
    <source>
        <dbReference type="EMBL" id="QLY37164.1"/>
    </source>
</evidence>
<protein>
    <submittedName>
        <fullName evidence="1">2-dehydro-3-deoxygalactonokinase</fullName>
    </submittedName>
</protein>
<evidence type="ECO:0000313" key="3">
    <source>
        <dbReference type="Proteomes" id="UP000512043"/>
    </source>
</evidence>
<dbReference type="Gene3D" id="3.30.420.310">
    <property type="entry name" value="2-keto-3-deoxy-galactonokinase, C-terminal domain"/>
    <property type="match status" value="1"/>
</dbReference>
<dbReference type="Pfam" id="PF05035">
    <property type="entry name" value="DGOK"/>
    <property type="match status" value="1"/>
</dbReference>
<evidence type="ECO:0000313" key="4">
    <source>
        <dbReference type="Proteomes" id="UP000591803"/>
    </source>
</evidence>
<proteinExistence type="predicted"/>
<dbReference type="InterPro" id="IPR042258">
    <property type="entry name" value="DGOK_N"/>
</dbReference>
<name>A0A7W3H9J8_CITFR</name>